<gene>
    <name evidence="1" type="ORF">B0J12DRAFT_657756</name>
</gene>
<dbReference type="EMBL" id="JAGTJR010000009">
    <property type="protein sequence ID" value="KAH7054452.1"/>
    <property type="molecule type" value="Genomic_DNA"/>
</dbReference>
<sequence length="224" mass="24280">MLTCPTILLTNHPPPPPAAPRYSPKDVHAIAPLARWPCLWLTGRGVYVVRVCVAHPLPLPCLTDGSASALRLLRRRTIPPTTCPVIRLRRTPSYPSSSLDSPSVLLSWCGGIDGAGGPMGSVPCAKKPSRCYICTYMVLFSVGRCSCVDGILWKGVRTGLDCLCYCSCARARLIPRRRSLVWSGCLVMRICEAMAARYVGGEAEWREICDCMVHAGALSYVCGG</sequence>
<proteinExistence type="predicted"/>
<evidence type="ECO:0000313" key="1">
    <source>
        <dbReference type="EMBL" id="KAH7054452.1"/>
    </source>
</evidence>
<name>A0ABQ8GIL7_9PEZI</name>
<keyword evidence="2" id="KW-1185">Reference proteome</keyword>
<protein>
    <submittedName>
        <fullName evidence="1">Uncharacterized protein</fullName>
    </submittedName>
</protein>
<accession>A0ABQ8GIL7</accession>
<dbReference type="Proteomes" id="UP000774617">
    <property type="component" value="Unassembled WGS sequence"/>
</dbReference>
<evidence type="ECO:0000313" key="2">
    <source>
        <dbReference type="Proteomes" id="UP000774617"/>
    </source>
</evidence>
<reference evidence="1 2" key="1">
    <citation type="journal article" date="2021" name="Nat. Commun.">
        <title>Genetic determinants of endophytism in the Arabidopsis root mycobiome.</title>
        <authorList>
            <person name="Mesny F."/>
            <person name="Miyauchi S."/>
            <person name="Thiergart T."/>
            <person name="Pickel B."/>
            <person name="Atanasova L."/>
            <person name="Karlsson M."/>
            <person name="Huettel B."/>
            <person name="Barry K.W."/>
            <person name="Haridas S."/>
            <person name="Chen C."/>
            <person name="Bauer D."/>
            <person name="Andreopoulos W."/>
            <person name="Pangilinan J."/>
            <person name="LaButti K."/>
            <person name="Riley R."/>
            <person name="Lipzen A."/>
            <person name="Clum A."/>
            <person name="Drula E."/>
            <person name="Henrissat B."/>
            <person name="Kohler A."/>
            <person name="Grigoriev I.V."/>
            <person name="Martin F.M."/>
            <person name="Hacquard S."/>
        </authorList>
    </citation>
    <scope>NUCLEOTIDE SEQUENCE [LARGE SCALE GENOMIC DNA]</scope>
    <source>
        <strain evidence="1 2">MPI-SDFR-AT-0080</strain>
    </source>
</reference>
<comment type="caution">
    <text evidence="1">The sequence shown here is derived from an EMBL/GenBank/DDBJ whole genome shotgun (WGS) entry which is preliminary data.</text>
</comment>
<organism evidence="1 2">
    <name type="scientific">Macrophomina phaseolina</name>
    <dbReference type="NCBI Taxonomy" id="35725"/>
    <lineage>
        <taxon>Eukaryota</taxon>
        <taxon>Fungi</taxon>
        <taxon>Dikarya</taxon>
        <taxon>Ascomycota</taxon>
        <taxon>Pezizomycotina</taxon>
        <taxon>Dothideomycetes</taxon>
        <taxon>Dothideomycetes incertae sedis</taxon>
        <taxon>Botryosphaeriales</taxon>
        <taxon>Botryosphaeriaceae</taxon>
        <taxon>Macrophomina</taxon>
    </lineage>
</organism>